<evidence type="ECO:0000256" key="1">
    <source>
        <dbReference type="SAM" id="MobiDB-lite"/>
    </source>
</evidence>
<evidence type="ECO:0000313" key="2">
    <source>
        <dbReference type="EMBL" id="KAF0036821.1"/>
    </source>
</evidence>
<evidence type="ECO:0000313" key="3">
    <source>
        <dbReference type="Proteomes" id="UP000438429"/>
    </source>
</evidence>
<reference evidence="2 3" key="1">
    <citation type="submission" date="2019-06" db="EMBL/GenBank/DDBJ databases">
        <title>Draft genomes of female and male turbot (Scophthalmus maximus).</title>
        <authorList>
            <person name="Xu H."/>
            <person name="Xu X.-W."/>
            <person name="Shao C."/>
            <person name="Chen S."/>
        </authorList>
    </citation>
    <scope>NUCLEOTIDE SEQUENCE [LARGE SCALE GENOMIC DNA]</scope>
    <source>
        <strain evidence="2">Ysfricsl-2016a</strain>
        <tissue evidence="2">Blood</tissue>
    </source>
</reference>
<dbReference type="AlphaFoldDB" id="A0A6A4T0N0"/>
<gene>
    <name evidence="2" type="ORF">F2P81_009695</name>
</gene>
<dbReference type="EMBL" id="VEVO01000009">
    <property type="protein sequence ID" value="KAF0036821.1"/>
    <property type="molecule type" value="Genomic_DNA"/>
</dbReference>
<name>A0A6A4T0N0_SCOMX</name>
<dbReference type="Proteomes" id="UP000438429">
    <property type="component" value="Unassembled WGS sequence"/>
</dbReference>
<feature type="region of interest" description="Disordered" evidence="1">
    <location>
        <begin position="79"/>
        <end position="105"/>
    </location>
</feature>
<proteinExistence type="predicted"/>
<comment type="caution">
    <text evidence="2">The sequence shown here is derived from an EMBL/GenBank/DDBJ whole genome shotgun (WGS) entry which is preliminary data.</text>
</comment>
<organism evidence="2 3">
    <name type="scientific">Scophthalmus maximus</name>
    <name type="common">Turbot</name>
    <name type="synonym">Psetta maxima</name>
    <dbReference type="NCBI Taxonomy" id="52904"/>
    <lineage>
        <taxon>Eukaryota</taxon>
        <taxon>Metazoa</taxon>
        <taxon>Chordata</taxon>
        <taxon>Craniata</taxon>
        <taxon>Vertebrata</taxon>
        <taxon>Euteleostomi</taxon>
        <taxon>Actinopterygii</taxon>
        <taxon>Neopterygii</taxon>
        <taxon>Teleostei</taxon>
        <taxon>Neoteleostei</taxon>
        <taxon>Acanthomorphata</taxon>
        <taxon>Carangaria</taxon>
        <taxon>Pleuronectiformes</taxon>
        <taxon>Pleuronectoidei</taxon>
        <taxon>Scophthalmidae</taxon>
        <taxon>Scophthalmus</taxon>
    </lineage>
</organism>
<accession>A0A6A4T0N0</accession>
<sequence>MVSALLLGVNEDKHTGLRLNGFNVRTHHHLRRLRSDVRHSSALTTIFSVLVAIARFWRHIAERARKCDKQSSIIHSCKQTGGGGGAALQSPSGCRLMSKQPIKPM</sequence>
<protein>
    <submittedName>
        <fullName evidence="2">Uncharacterized protein</fullName>
    </submittedName>
</protein>